<accession>A0A383ERB8</accession>
<evidence type="ECO:0008006" key="2">
    <source>
        <dbReference type="Google" id="ProtNLM"/>
    </source>
</evidence>
<name>A0A383ERB8_9ZZZZ</name>
<protein>
    <recommendedName>
        <fullName evidence="2">Mannose-6-phosphate isomerase</fullName>
    </recommendedName>
</protein>
<sequence length="27" mass="3268">MSILKFKPIYQERVWGGRKLEEKMGRS</sequence>
<reference evidence="1" key="1">
    <citation type="submission" date="2018-05" db="EMBL/GenBank/DDBJ databases">
        <authorList>
            <person name="Lanie J.A."/>
            <person name="Ng W.-L."/>
            <person name="Kazmierczak K.M."/>
            <person name="Andrzejewski T.M."/>
            <person name="Davidsen T.M."/>
            <person name="Wayne K.J."/>
            <person name="Tettelin H."/>
            <person name="Glass J.I."/>
            <person name="Rusch D."/>
            <person name="Podicherti R."/>
            <person name="Tsui H.-C.T."/>
            <person name="Winkler M.E."/>
        </authorList>
    </citation>
    <scope>NUCLEOTIDE SEQUENCE</scope>
</reference>
<evidence type="ECO:0000313" key="1">
    <source>
        <dbReference type="EMBL" id="SVE59446.1"/>
    </source>
</evidence>
<gene>
    <name evidence="1" type="ORF">METZ01_LOCUS512300</name>
</gene>
<feature type="non-terminal residue" evidence="1">
    <location>
        <position position="27"/>
    </location>
</feature>
<proteinExistence type="predicted"/>
<organism evidence="1">
    <name type="scientific">marine metagenome</name>
    <dbReference type="NCBI Taxonomy" id="408172"/>
    <lineage>
        <taxon>unclassified sequences</taxon>
        <taxon>metagenomes</taxon>
        <taxon>ecological metagenomes</taxon>
    </lineage>
</organism>
<dbReference type="EMBL" id="UINC01228226">
    <property type="protein sequence ID" value="SVE59446.1"/>
    <property type="molecule type" value="Genomic_DNA"/>
</dbReference>
<dbReference type="AlphaFoldDB" id="A0A383ERB8"/>